<proteinExistence type="predicted"/>
<dbReference type="EMBL" id="MHRJ01000022">
    <property type="protein sequence ID" value="OHA22655.1"/>
    <property type="molecule type" value="Genomic_DNA"/>
</dbReference>
<comment type="caution">
    <text evidence="1">The sequence shown here is derived from an EMBL/GenBank/DDBJ whole genome shotgun (WGS) entry which is preliminary data.</text>
</comment>
<protein>
    <submittedName>
        <fullName evidence="1">Uncharacterized protein</fullName>
    </submittedName>
</protein>
<name>A0A1G2MFF7_9BACT</name>
<dbReference type="Proteomes" id="UP000176493">
    <property type="component" value="Unassembled WGS sequence"/>
</dbReference>
<sequence length="138" mass="15621">MYLCTKRKRTKKQKHLPKREMIPDRISIHDKPKTKGLVEVEGDTFLSPKKARTTESGFLGSVRGVHLLVGTKLPNLKPTTMSEGVSRSTEHLSADLLVLDNGIENKNHLDFPLDAYFCDPHSPWQKPHVEGDIGLLRR</sequence>
<reference evidence="1 2" key="1">
    <citation type="journal article" date="2016" name="Nat. Commun.">
        <title>Thousands of microbial genomes shed light on interconnected biogeochemical processes in an aquifer system.</title>
        <authorList>
            <person name="Anantharaman K."/>
            <person name="Brown C.T."/>
            <person name="Hug L.A."/>
            <person name="Sharon I."/>
            <person name="Castelle C.J."/>
            <person name="Probst A.J."/>
            <person name="Thomas B.C."/>
            <person name="Singh A."/>
            <person name="Wilkins M.J."/>
            <person name="Karaoz U."/>
            <person name="Brodie E.L."/>
            <person name="Williams K.H."/>
            <person name="Hubbard S.S."/>
            <person name="Banfield J.F."/>
        </authorList>
    </citation>
    <scope>NUCLEOTIDE SEQUENCE [LARGE SCALE GENOMIC DNA]</scope>
</reference>
<evidence type="ECO:0000313" key="2">
    <source>
        <dbReference type="Proteomes" id="UP000176493"/>
    </source>
</evidence>
<accession>A0A1G2MFF7</accession>
<organism evidence="1 2">
    <name type="scientific">Candidatus Taylorbacteria bacterium RIFCSPHIGHO2_02_49_25</name>
    <dbReference type="NCBI Taxonomy" id="1802305"/>
    <lineage>
        <taxon>Bacteria</taxon>
        <taxon>Candidatus Tayloriibacteriota</taxon>
    </lineage>
</organism>
<dbReference type="AlphaFoldDB" id="A0A1G2MFF7"/>
<evidence type="ECO:0000313" key="1">
    <source>
        <dbReference type="EMBL" id="OHA22655.1"/>
    </source>
</evidence>
<gene>
    <name evidence="1" type="ORF">A2W52_04370</name>
</gene>